<comment type="similarity">
    <text evidence="2">Belongs to the CPA3 antiporters (TC 2.A.63) subunit B family.</text>
</comment>
<accession>A0A433XAF9</accession>
<evidence type="ECO:0000313" key="10">
    <source>
        <dbReference type="Proteomes" id="UP000281547"/>
    </source>
</evidence>
<keyword evidence="10" id="KW-1185">Reference proteome</keyword>
<dbReference type="GO" id="GO:0005886">
    <property type="term" value="C:plasma membrane"/>
    <property type="evidence" value="ECO:0007669"/>
    <property type="project" value="UniProtKB-SubCell"/>
</dbReference>
<evidence type="ECO:0000256" key="1">
    <source>
        <dbReference type="ARBA" id="ARBA00004651"/>
    </source>
</evidence>
<evidence type="ECO:0000256" key="7">
    <source>
        <dbReference type="SAM" id="Phobius"/>
    </source>
</evidence>
<protein>
    <submittedName>
        <fullName evidence="9">Na(+)/H(+) antiporter subunit B</fullName>
    </submittedName>
</protein>
<name>A0A433XAF9_9HYPH</name>
<organism evidence="9 10">
    <name type="scientific">Arsenicitalea aurantiaca</name>
    <dbReference type="NCBI Taxonomy" id="1783274"/>
    <lineage>
        <taxon>Bacteria</taxon>
        <taxon>Pseudomonadati</taxon>
        <taxon>Pseudomonadota</taxon>
        <taxon>Alphaproteobacteria</taxon>
        <taxon>Hyphomicrobiales</taxon>
        <taxon>Devosiaceae</taxon>
        <taxon>Arsenicitalea</taxon>
    </lineage>
</organism>
<keyword evidence="4 7" id="KW-0812">Transmembrane</keyword>
<dbReference type="AlphaFoldDB" id="A0A433XAF9"/>
<dbReference type="Proteomes" id="UP000281547">
    <property type="component" value="Unassembled WGS sequence"/>
</dbReference>
<evidence type="ECO:0000313" key="9">
    <source>
        <dbReference type="EMBL" id="RUT31034.1"/>
    </source>
</evidence>
<evidence type="ECO:0000256" key="6">
    <source>
        <dbReference type="ARBA" id="ARBA00023136"/>
    </source>
</evidence>
<dbReference type="EMBL" id="RZNJ01000003">
    <property type="protein sequence ID" value="RUT31034.1"/>
    <property type="molecule type" value="Genomic_DNA"/>
</dbReference>
<feature type="domain" description="Na+/H+ antiporter MnhB subunit-related protein" evidence="8">
    <location>
        <begin position="5"/>
        <end position="126"/>
    </location>
</feature>
<evidence type="ECO:0000259" key="8">
    <source>
        <dbReference type="Pfam" id="PF04039"/>
    </source>
</evidence>
<dbReference type="Pfam" id="PF04039">
    <property type="entry name" value="MnhB"/>
    <property type="match status" value="1"/>
</dbReference>
<dbReference type="RefSeq" id="WP_127188280.1">
    <property type="nucleotide sequence ID" value="NZ_RZNJ01000003.1"/>
</dbReference>
<feature type="transmembrane region" description="Helical" evidence="7">
    <location>
        <begin position="112"/>
        <end position="133"/>
    </location>
</feature>
<reference evidence="9 10" key="1">
    <citation type="journal article" date="2016" name="Int. J. Syst. Evol. Microbiol.">
        <title>Arsenicitalea aurantiaca gen. nov., sp. nov., a new member of the family Hyphomicrobiaceae, isolated from high-arsenic sediment.</title>
        <authorList>
            <person name="Mu Y."/>
            <person name="Zhou L."/>
            <person name="Zeng X.C."/>
            <person name="Liu L."/>
            <person name="Pan Y."/>
            <person name="Chen X."/>
            <person name="Wang J."/>
            <person name="Li S."/>
            <person name="Li W.J."/>
            <person name="Wang Y."/>
        </authorList>
    </citation>
    <scope>NUCLEOTIDE SEQUENCE [LARGE SCALE GENOMIC DNA]</scope>
    <source>
        <strain evidence="9 10">42-50</strain>
    </source>
</reference>
<dbReference type="InterPro" id="IPR007182">
    <property type="entry name" value="MnhB"/>
</dbReference>
<proteinExistence type="inferred from homology"/>
<evidence type="ECO:0000256" key="3">
    <source>
        <dbReference type="ARBA" id="ARBA00022475"/>
    </source>
</evidence>
<evidence type="ECO:0000256" key="5">
    <source>
        <dbReference type="ARBA" id="ARBA00022989"/>
    </source>
</evidence>
<comment type="caution">
    <text evidence="9">The sequence shown here is derived from an EMBL/GenBank/DDBJ whole genome shotgun (WGS) entry which is preliminary data.</text>
</comment>
<dbReference type="PANTHER" id="PTHR33932:SF4">
    <property type="entry name" value="NA(+)_H(+) ANTIPORTER SUBUNIT B"/>
    <property type="match status" value="1"/>
</dbReference>
<keyword evidence="6 7" id="KW-0472">Membrane</keyword>
<feature type="transmembrane region" description="Helical" evidence="7">
    <location>
        <begin position="67"/>
        <end position="92"/>
    </location>
</feature>
<dbReference type="InterPro" id="IPR050622">
    <property type="entry name" value="CPA3_antiporter_subunitB"/>
</dbReference>
<feature type="transmembrane region" description="Helical" evidence="7">
    <location>
        <begin position="12"/>
        <end position="29"/>
    </location>
</feature>
<evidence type="ECO:0000256" key="4">
    <source>
        <dbReference type="ARBA" id="ARBA00022692"/>
    </source>
</evidence>
<evidence type="ECO:0000256" key="2">
    <source>
        <dbReference type="ARBA" id="ARBA00009425"/>
    </source>
</evidence>
<dbReference type="OrthoDB" id="9798859at2"/>
<keyword evidence="3" id="KW-1003">Cell membrane</keyword>
<comment type="subcellular location">
    <subcellularLocation>
        <location evidence="1">Cell membrane</location>
        <topology evidence="1">Multi-pass membrane protein</topology>
    </subcellularLocation>
</comment>
<feature type="transmembrane region" description="Helical" evidence="7">
    <location>
        <begin position="35"/>
        <end position="55"/>
    </location>
</feature>
<sequence length="140" mass="14590">MNTLIFRTIAPLIVAVMVVFSIFITLRGHNEPGGGFIGGLIAAAALAILSIATSVQQARRSLHIHPLVFAGFGVFMAGVSGMVSMAAHAPFLTGLWLELELGEAHVALSTPLFFDLGVYLAVFGALGAVILGLETDGEID</sequence>
<dbReference type="PANTHER" id="PTHR33932">
    <property type="entry name" value="NA(+)/H(+) ANTIPORTER SUBUNIT B"/>
    <property type="match status" value="1"/>
</dbReference>
<gene>
    <name evidence="9" type="ORF">EMQ25_09140</name>
</gene>
<keyword evidence="5 7" id="KW-1133">Transmembrane helix</keyword>